<dbReference type="CDD" id="cd01831">
    <property type="entry name" value="Endoglucanase_E_like"/>
    <property type="match status" value="1"/>
</dbReference>
<evidence type="ECO:0000259" key="2">
    <source>
        <dbReference type="Pfam" id="PF17996"/>
    </source>
</evidence>
<gene>
    <name evidence="3" type="ORF">BCR32DRAFT_325715</name>
</gene>
<dbReference type="Gene3D" id="2.60.120.260">
    <property type="entry name" value="Galactose-binding domain-like"/>
    <property type="match status" value="1"/>
</dbReference>
<dbReference type="EMBL" id="MCFG01000044">
    <property type="protein sequence ID" value="ORX84896.1"/>
    <property type="molecule type" value="Genomic_DNA"/>
</dbReference>
<evidence type="ECO:0000313" key="4">
    <source>
        <dbReference type="Proteomes" id="UP000193944"/>
    </source>
</evidence>
<evidence type="ECO:0000256" key="1">
    <source>
        <dbReference type="SAM" id="SignalP"/>
    </source>
</evidence>
<organism evidence="3 4">
    <name type="scientific">Anaeromyces robustus</name>
    <dbReference type="NCBI Taxonomy" id="1754192"/>
    <lineage>
        <taxon>Eukaryota</taxon>
        <taxon>Fungi</taxon>
        <taxon>Fungi incertae sedis</taxon>
        <taxon>Chytridiomycota</taxon>
        <taxon>Chytridiomycota incertae sedis</taxon>
        <taxon>Neocallimastigomycetes</taxon>
        <taxon>Neocallimastigales</taxon>
        <taxon>Neocallimastigaceae</taxon>
        <taxon>Anaeromyces</taxon>
    </lineage>
</organism>
<keyword evidence="1" id="KW-0732">Signal</keyword>
<dbReference type="InterPro" id="IPR036514">
    <property type="entry name" value="SGNH_hydro_sf"/>
</dbReference>
<protein>
    <recommendedName>
        <fullName evidence="2">Carbohydrate esterase 2 N-terminal domain-containing protein</fullName>
    </recommendedName>
</protein>
<evidence type="ECO:0000313" key="3">
    <source>
        <dbReference type="EMBL" id="ORX84896.1"/>
    </source>
</evidence>
<dbReference type="InterPro" id="IPR001087">
    <property type="entry name" value="GDSL"/>
</dbReference>
<dbReference type="GO" id="GO:0052689">
    <property type="term" value="F:carboxylic ester hydrolase activity"/>
    <property type="evidence" value="ECO:0007669"/>
    <property type="project" value="InterPro"/>
</dbReference>
<proteinExistence type="predicted"/>
<name>A0A1Y1XHM6_9FUNG</name>
<feature type="signal peptide" evidence="1">
    <location>
        <begin position="1"/>
        <end position="16"/>
    </location>
</feature>
<dbReference type="PANTHER" id="PTHR37834:SF2">
    <property type="entry name" value="ESTERASE, SGNH HYDROLASE-TYPE"/>
    <property type="match status" value="1"/>
</dbReference>
<feature type="domain" description="Carbohydrate esterase 2 N-terminal" evidence="2">
    <location>
        <begin position="111"/>
        <end position="213"/>
    </location>
</feature>
<reference evidence="3 4" key="1">
    <citation type="submission" date="2016-08" db="EMBL/GenBank/DDBJ databases">
        <title>A Parts List for Fungal Cellulosomes Revealed by Comparative Genomics.</title>
        <authorList>
            <consortium name="DOE Joint Genome Institute"/>
            <person name="Haitjema C.H."/>
            <person name="Gilmore S.P."/>
            <person name="Henske J.K."/>
            <person name="Solomon K.V."/>
            <person name="De Groot R."/>
            <person name="Kuo A."/>
            <person name="Mondo S.J."/>
            <person name="Salamov A.A."/>
            <person name="Labutti K."/>
            <person name="Zhao Z."/>
            <person name="Chiniquy J."/>
            <person name="Barry K."/>
            <person name="Brewer H.M."/>
            <person name="Purvine S.O."/>
            <person name="Wright A.T."/>
            <person name="Boxma B."/>
            <person name="Van Alen T."/>
            <person name="Hackstein J.H."/>
            <person name="Baker S.E."/>
            <person name="Grigoriev I.V."/>
            <person name="O'Malley M.A."/>
        </authorList>
    </citation>
    <scope>NUCLEOTIDE SEQUENCE [LARGE SCALE GENOMIC DNA]</scope>
    <source>
        <strain evidence="3 4">S4</strain>
    </source>
</reference>
<sequence length="466" mass="52393">MKLSLIFLTAISAVSAIKCNNNQPINPYLICGSFDLKCKGQQLSLCYKDFNNCLNNIKDKTNVNELQNCNDISYQCREIITSKFFYNDHGCSVNESEIKTFEPTKENVKILGRANYQDGYLWFGLTNSGIEYKFNGKTTTINVTADKTSYGEENPARIQVYADDKLYIDTVTTNKFTNFTVNFSKEEDHVIRLIKVSEAERGSIRINDIKADASKIESTAQASKKIEFIGDSITCAYGVDGVAGDVFSSRSEDGTKSYAHKTAQKFHADYSIVAYSGFAILSCYPFTGGRYEEAALPQYYDKLGYSFEPNQFDDGTYQLQDTKWDFNDFVPDLVVINLGTNDNSYFEAIDKSILPDEKIAFIEKYVEFLEQIKAVYPNAEILCVLGMMGQEVYPEIEEAVNNYITKTGDTHVHAFKMNVQDSDKNGLGVDGHPAAQSHVDATYELVGEIEKLYGWTSDPNVNIELD</sequence>
<dbReference type="SUPFAM" id="SSF52266">
    <property type="entry name" value="SGNH hydrolase"/>
    <property type="match status" value="1"/>
</dbReference>
<dbReference type="Gene3D" id="3.40.50.1110">
    <property type="entry name" value="SGNH hydrolase"/>
    <property type="match status" value="1"/>
</dbReference>
<dbReference type="Pfam" id="PF00657">
    <property type="entry name" value="Lipase_GDSL"/>
    <property type="match status" value="1"/>
</dbReference>
<dbReference type="Proteomes" id="UP000193944">
    <property type="component" value="Unassembled WGS sequence"/>
</dbReference>
<dbReference type="STRING" id="1754192.A0A1Y1XHM6"/>
<dbReference type="OrthoDB" id="2128264at2759"/>
<dbReference type="InterPro" id="IPR052762">
    <property type="entry name" value="PCW_deacetylase/CE"/>
</dbReference>
<reference evidence="3 4" key="2">
    <citation type="submission" date="2016-08" db="EMBL/GenBank/DDBJ databases">
        <title>Pervasive Adenine N6-methylation of Active Genes in Fungi.</title>
        <authorList>
            <consortium name="DOE Joint Genome Institute"/>
            <person name="Mondo S.J."/>
            <person name="Dannebaum R.O."/>
            <person name="Kuo R.C."/>
            <person name="Labutti K."/>
            <person name="Haridas S."/>
            <person name="Kuo A."/>
            <person name="Salamov A."/>
            <person name="Ahrendt S.R."/>
            <person name="Lipzen A."/>
            <person name="Sullivan W."/>
            <person name="Andreopoulos W.B."/>
            <person name="Clum A."/>
            <person name="Lindquist E."/>
            <person name="Daum C."/>
            <person name="Ramamoorthy G.K."/>
            <person name="Gryganskyi A."/>
            <person name="Culley D."/>
            <person name="Magnuson J.K."/>
            <person name="James T.Y."/>
            <person name="O'Malley M.A."/>
            <person name="Stajich J.E."/>
            <person name="Spatafora J.W."/>
            <person name="Visel A."/>
            <person name="Grigoriev I.V."/>
        </authorList>
    </citation>
    <scope>NUCLEOTIDE SEQUENCE [LARGE SCALE GENOMIC DNA]</scope>
    <source>
        <strain evidence="3 4">S4</strain>
    </source>
</reference>
<feature type="chain" id="PRO_5012463308" description="Carbohydrate esterase 2 N-terminal domain-containing protein" evidence="1">
    <location>
        <begin position="17"/>
        <end position="466"/>
    </location>
</feature>
<dbReference type="PANTHER" id="PTHR37834">
    <property type="entry name" value="GDSL-LIKE LIPASE/ACYLHYDROLASE DOMAIN PROTEIN (AFU_ORTHOLOGUE AFUA_2G00620)"/>
    <property type="match status" value="1"/>
</dbReference>
<dbReference type="InterPro" id="IPR040794">
    <property type="entry name" value="CE2_N"/>
</dbReference>
<dbReference type="Pfam" id="PF17996">
    <property type="entry name" value="CE2_N"/>
    <property type="match status" value="1"/>
</dbReference>
<keyword evidence="4" id="KW-1185">Reference proteome</keyword>
<accession>A0A1Y1XHM6</accession>
<comment type="caution">
    <text evidence="3">The sequence shown here is derived from an EMBL/GenBank/DDBJ whole genome shotgun (WGS) entry which is preliminary data.</text>
</comment>
<dbReference type="AlphaFoldDB" id="A0A1Y1XHM6"/>
<dbReference type="InterPro" id="IPR037461">
    <property type="entry name" value="CtCE2-like_dom"/>
</dbReference>